<feature type="chain" id="PRO_5043745287" description="Outer membrane lipoprotein-sorting protein" evidence="1">
    <location>
        <begin position="17"/>
        <end position="288"/>
    </location>
</feature>
<comment type="caution">
    <text evidence="2">The sequence shown here is derived from an EMBL/GenBank/DDBJ whole genome shotgun (WGS) entry which is preliminary data.</text>
</comment>
<dbReference type="RefSeq" id="WP_349246300.1">
    <property type="nucleotide sequence ID" value="NZ_JASCXX010000025.1"/>
</dbReference>
<dbReference type="AlphaFoldDB" id="A0AAW6TYW7"/>
<dbReference type="Proteomes" id="UP001431776">
    <property type="component" value="Unassembled WGS sequence"/>
</dbReference>
<feature type="signal peptide" evidence="1">
    <location>
        <begin position="1"/>
        <end position="16"/>
    </location>
</feature>
<keyword evidence="1" id="KW-0732">Signal</keyword>
<gene>
    <name evidence="2" type="ORF">QJ522_17660</name>
</gene>
<name>A0AAW6TYW7_9BACT</name>
<evidence type="ECO:0000256" key="1">
    <source>
        <dbReference type="SAM" id="SignalP"/>
    </source>
</evidence>
<evidence type="ECO:0000313" key="2">
    <source>
        <dbReference type="EMBL" id="MDI6450891.1"/>
    </source>
</evidence>
<proteinExistence type="predicted"/>
<protein>
    <recommendedName>
        <fullName evidence="4">Outer membrane lipoprotein-sorting protein</fullName>
    </recommendedName>
</protein>
<accession>A0AAW6TYW7</accession>
<dbReference type="EMBL" id="JASCXX010000025">
    <property type="protein sequence ID" value="MDI6450891.1"/>
    <property type="molecule type" value="Genomic_DNA"/>
</dbReference>
<sequence>MPRSCRFLGAMLAAFAAGCAVQEPAKLPICPGKTDVQESLSAVSSRVGQAVAFRASGQCRLAYYEPDDDNLKRHNLPILLWFNPPSEVYMQGSIAVDPKAVVIGSNAEAFWLALRPKEVSAYYWGTWDEAQNVEGLMVSPQVVLEAFGIVHRDGRTDGNDWALSNEGPYDVLIQHSGAGRILKRVYIHTCDYLVRKIEYFDAEGRVIAVAQLDGYQTVGEGFEVPTNILVTATAPDGREDTIDIKLQSISARQLSEQARRQVFTRDAKDMGRFEQVYRYRDGGWVSER</sequence>
<reference evidence="2" key="1">
    <citation type="submission" date="2023-05" db="EMBL/GenBank/DDBJ databases">
        <title>Anaerotaeda fermentans gen. nov., sp. nov., a novel anaerobic planctomycete of the new family within the order Sedimentisphaerales isolated from Taman Peninsula, Russia.</title>
        <authorList>
            <person name="Khomyakova M.A."/>
            <person name="Merkel A.Y."/>
            <person name="Slobodkin A.I."/>
        </authorList>
    </citation>
    <scope>NUCLEOTIDE SEQUENCE</scope>
    <source>
        <strain evidence="2">M17dextr</strain>
    </source>
</reference>
<dbReference type="PROSITE" id="PS51257">
    <property type="entry name" value="PROKAR_LIPOPROTEIN"/>
    <property type="match status" value="1"/>
</dbReference>
<evidence type="ECO:0000313" key="3">
    <source>
        <dbReference type="Proteomes" id="UP001431776"/>
    </source>
</evidence>
<evidence type="ECO:0008006" key="4">
    <source>
        <dbReference type="Google" id="ProtNLM"/>
    </source>
</evidence>
<keyword evidence="3" id="KW-1185">Reference proteome</keyword>
<organism evidence="2 3">
    <name type="scientific">Anaerobaca lacustris</name>
    <dbReference type="NCBI Taxonomy" id="3044600"/>
    <lineage>
        <taxon>Bacteria</taxon>
        <taxon>Pseudomonadati</taxon>
        <taxon>Planctomycetota</taxon>
        <taxon>Phycisphaerae</taxon>
        <taxon>Sedimentisphaerales</taxon>
        <taxon>Anaerobacaceae</taxon>
        <taxon>Anaerobaca</taxon>
    </lineage>
</organism>